<reference evidence="1" key="1">
    <citation type="journal article" date="2023" name="Mol. Phylogenet. Evol.">
        <title>Genome-scale phylogeny and comparative genomics of the fungal order Sordariales.</title>
        <authorList>
            <person name="Hensen N."/>
            <person name="Bonometti L."/>
            <person name="Westerberg I."/>
            <person name="Brannstrom I.O."/>
            <person name="Guillou S."/>
            <person name="Cros-Aarteil S."/>
            <person name="Calhoun S."/>
            <person name="Haridas S."/>
            <person name="Kuo A."/>
            <person name="Mondo S."/>
            <person name="Pangilinan J."/>
            <person name="Riley R."/>
            <person name="LaButti K."/>
            <person name="Andreopoulos B."/>
            <person name="Lipzen A."/>
            <person name="Chen C."/>
            <person name="Yan M."/>
            <person name="Daum C."/>
            <person name="Ng V."/>
            <person name="Clum A."/>
            <person name="Steindorff A."/>
            <person name="Ohm R.A."/>
            <person name="Martin F."/>
            <person name="Silar P."/>
            <person name="Natvig D.O."/>
            <person name="Lalanne C."/>
            <person name="Gautier V."/>
            <person name="Ament-Velasquez S.L."/>
            <person name="Kruys A."/>
            <person name="Hutchinson M.I."/>
            <person name="Powell A.J."/>
            <person name="Barry K."/>
            <person name="Miller A.N."/>
            <person name="Grigoriev I.V."/>
            <person name="Debuchy R."/>
            <person name="Gladieux P."/>
            <person name="Hiltunen Thoren M."/>
            <person name="Johannesson H."/>
        </authorList>
    </citation>
    <scope>NUCLEOTIDE SEQUENCE</scope>
    <source>
        <strain evidence="1">CBS 315.58</strain>
    </source>
</reference>
<evidence type="ECO:0000313" key="2">
    <source>
        <dbReference type="Proteomes" id="UP001303160"/>
    </source>
</evidence>
<dbReference type="AlphaFoldDB" id="A0AAN6X7P1"/>
<dbReference type="EMBL" id="MU864011">
    <property type="protein sequence ID" value="KAK4195495.1"/>
    <property type="molecule type" value="Genomic_DNA"/>
</dbReference>
<keyword evidence="2" id="KW-1185">Reference proteome</keyword>
<protein>
    <submittedName>
        <fullName evidence="1">Uncharacterized protein</fullName>
    </submittedName>
</protein>
<evidence type="ECO:0000313" key="1">
    <source>
        <dbReference type="EMBL" id="KAK4195495.1"/>
    </source>
</evidence>
<organism evidence="1 2">
    <name type="scientific">Triangularia verruculosa</name>
    <dbReference type="NCBI Taxonomy" id="2587418"/>
    <lineage>
        <taxon>Eukaryota</taxon>
        <taxon>Fungi</taxon>
        <taxon>Dikarya</taxon>
        <taxon>Ascomycota</taxon>
        <taxon>Pezizomycotina</taxon>
        <taxon>Sordariomycetes</taxon>
        <taxon>Sordariomycetidae</taxon>
        <taxon>Sordariales</taxon>
        <taxon>Podosporaceae</taxon>
        <taxon>Triangularia</taxon>
    </lineage>
</organism>
<reference evidence="1" key="2">
    <citation type="submission" date="2023-05" db="EMBL/GenBank/DDBJ databases">
        <authorList>
            <consortium name="Lawrence Berkeley National Laboratory"/>
            <person name="Steindorff A."/>
            <person name="Hensen N."/>
            <person name="Bonometti L."/>
            <person name="Westerberg I."/>
            <person name="Brannstrom I.O."/>
            <person name="Guillou S."/>
            <person name="Cros-Aarteil S."/>
            <person name="Calhoun S."/>
            <person name="Haridas S."/>
            <person name="Kuo A."/>
            <person name="Mondo S."/>
            <person name="Pangilinan J."/>
            <person name="Riley R."/>
            <person name="Labutti K."/>
            <person name="Andreopoulos B."/>
            <person name="Lipzen A."/>
            <person name="Chen C."/>
            <person name="Yanf M."/>
            <person name="Daum C."/>
            <person name="Ng V."/>
            <person name="Clum A."/>
            <person name="Ohm R."/>
            <person name="Martin F."/>
            <person name="Silar P."/>
            <person name="Natvig D."/>
            <person name="Lalanne C."/>
            <person name="Gautier V."/>
            <person name="Ament-Velasquez S.L."/>
            <person name="Kruys A."/>
            <person name="Hutchinson M.I."/>
            <person name="Powell A.J."/>
            <person name="Barry K."/>
            <person name="Miller A.N."/>
            <person name="Grigoriev I.V."/>
            <person name="Debuchy R."/>
            <person name="Gladieux P."/>
            <person name="Thoren M.H."/>
            <person name="Johannesson H."/>
        </authorList>
    </citation>
    <scope>NUCLEOTIDE SEQUENCE</scope>
    <source>
        <strain evidence="1">CBS 315.58</strain>
    </source>
</reference>
<comment type="caution">
    <text evidence="1">The sequence shown here is derived from an EMBL/GenBank/DDBJ whole genome shotgun (WGS) entry which is preliminary data.</text>
</comment>
<accession>A0AAN6X7P1</accession>
<gene>
    <name evidence="1" type="ORF">QBC40DRAFT_301115</name>
</gene>
<name>A0AAN6X7P1_9PEZI</name>
<dbReference type="Proteomes" id="UP001303160">
    <property type="component" value="Unassembled WGS sequence"/>
</dbReference>
<sequence>MASIGPTTEVPLLSGARLTLARELNSGASYAKLLTFMPLFLQELEDKPAETQPCRLRKTKQMLNPPYGPAYSGACGMIFHSIPEDVLMSLIKGTVTYDIHNNSITPYNPDGPGVYALGLKIQERNGRFLNADEYKILLDNLQRYIKIARRMLNAIPLLQPELDFVDSVQSQIGEWDKQECRFINSGSNLANAELLLESLRKRYNALKAKDPSGQIYSTQSPLYVGCSKLISNRWVEYNRTDTKGAYYNANKLMTLTMSLLRHQNVLVELGKATIVRTWQADQMKDAELLVAALANAYSVQDGFNAVETGQTKHDGLMDDPYNVSEHRRYVYSQPYMERNLERSLAQIEQAKKAELTADIKEELATGKEKAKGKSQTLQQRVQFYTQSLEKRTSEVQEMTQDVKKRRMLHSAAANILEEVINLGDK</sequence>
<proteinExistence type="predicted"/>